<dbReference type="Proteomes" id="UP001516400">
    <property type="component" value="Unassembled WGS sequence"/>
</dbReference>
<keyword evidence="3" id="KW-1185">Reference proteome</keyword>
<dbReference type="AlphaFoldDB" id="A0ABD2NMF0"/>
<feature type="compositionally biased region" description="Acidic residues" evidence="1">
    <location>
        <begin position="74"/>
        <end position="96"/>
    </location>
</feature>
<evidence type="ECO:0000313" key="2">
    <source>
        <dbReference type="EMBL" id="KAL3279521.1"/>
    </source>
</evidence>
<protein>
    <submittedName>
        <fullName evidence="2">Uncharacterized protein</fullName>
    </submittedName>
</protein>
<feature type="compositionally biased region" description="Polar residues" evidence="1">
    <location>
        <begin position="64"/>
        <end position="73"/>
    </location>
</feature>
<evidence type="ECO:0000313" key="3">
    <source>
        <dbReference type="Proteomes" id="UP001516400"/>
    </source>
</evidence>
<dbReference type="EMBL" id="JABFTP020000124">
    <property type="protein sequence ID" value="KAL3279521.1"/>
    <property type="molecule type" value="Genomic_DNA"/>
</dbReference>
<evidence type="ECO:0000256" key="1">
    <source>
        <dbReference type="SAM" id="MobiDB-lite"/>
    </source>
</evidence>
<organism evidence="2 3">
    <name type="scientific">Cryptolaemus montrouzieri</name>
    <dbReference type="NCBI Taxonomy" id="559131"/>
    <lineage>
        <taxon>Eukaryota</taxon>
        <taxon>Metazoa</taxon>
        <taxon>Ecdysozoa</taxon>
        <taxon>Arthropoda</taxon>
        <taxon>Hexapoda</taxon>
        <taxon>Insecta</taxon>
        <taxon>Pterygota</taxon>
        <taxon>Neoptera</taxon>
        <taxon>Endopterygota</taxon>
        <taxon>Coleoptera</taxon>
        <taxon>Polyphaga</taxon>
        <taxon>Cucujiformia</taxon>
        <taxon>Coccinelloidea</taxon>
        <taxon>Coccinellidae</taxon>
        <taxon>Scymninae</taxon>
        <taxon>Scymnini</taxon>
        <taxon>Cryptolaemus</taxon>
    </lineage>
</organism>
<feature type="region of interest" description="Disordered" evidence="1">
    <location>
        <begin position="64"/>
        <end position="96"/>
    </location>
</feature>
<gene>
    <name evidence="2" type="ORF">HHI36_017030</name>
</gene>
<name>A0ABD2NMF0_9CUCU</name>
<proteinExistence type="predicted"/>
<comment type="caution">
    <text evidence="2">The sequence shown here is derived from an EMBL/GenBank/DDBJ whole genome shotgun (WGS) entry which is preliminary data.</text>
</comment>
<accession>A0ABD2NMF0</accession>
<sequence>MRVISSMFSIQNIFPVFGLTFIKNNPYIFKPEDYGWVLNSNKYVLNWFEGDQLSKFVSDVIQTPSGVQGNESGESYDCENDGNNGYDDDNDENEDD</sequence>
<reference evidence="2 3" key="1">
    <citation type="journal article" date="2021" name="BMC Biol.">
        <title>Horizontally acquired antibacterial genes associated with adaptive radiation of ladybird beetles.</title>
        <authorList>
            <person name="Li H.S."/>
            <person name="Tang X.F."/>
            <person name="Huang Y.H."/>
            <person name="Xu Z.Y."/>
            <person name="Chen M.L."/>
            <person name="Du X.Y."/>
            <person name="Qiu B.Y."/>
            <person name="Chen P.T."/>
            <person name="Zhang W."/>
            <person name="Slipinski A."/>
            <person name="Escalona H.E."/>
            <person name="Waterhouse R.M."/>
            <person name="Zwick A."/>
            <person name="Pang H."/>
        </authorList>
    </citation>
    <scope>NUCLEOTIDE SEQUENCE [LARGE SCALE GENOMIC DNA]</scope>
    <source>
        <strain evidence="2">SYSU2018</strain>
    </source>
</reference>